<reference evidence="2" key="1">
    <citation type="submission" date="2015-06" db="EMBL/GenBank/DDBJ databases">
        <authorList>
            <person name="Joergensen T."/>
        </authorList>
    </citation>
    <scope>NUCLEOTIDE SEQUENCE</scope>
    <source>
        <strain evidence="2">RGRH0113</strain>
    </source>
</reference>
<evidence type="ECO:0000313" key="2">
    <source>
        <dbReference type="EMBL" id="CRY93950.1"/>
    </source>
</evidence>
<feature type="region of interest" description="Disordered" evidence="1">
    <location>
        <begin position="1"/>
        <end position="23"/>
    </location>
</feature>
<protein>
    <submittedName>
        <fullName evidence="2">Uncharacterized protein</fullName>
    </submittedName>
</protein>
<evidence type="ECO:0000256" key="1">
    <source>
        <dbReference type="SAM" id="MobiDB-lite"/>
    </source>
</evidence>
<accession>A0A0H5PXP1</accession>
<reference evidence="2" key="2">
    <citation type="submission" date="2015-07" db="EMBL/GenBank/DDBJ databases">
        <title>Plasmids, circular viruses and viroids from rat gut.</title>
        <authorList>
            <person name="Jorgensen T.J."/>
            <person name="Hansen M.A."/>
            <person name="Xu Z."/>
            <person name="Tabak M.A."/>
            <person name="Sorensen S.J."/>
            <person name="Hansen L.H."/>
        </authorList>
    </citation>
    <scope>NUCLEOTIDE SEQUENCE</scope>
    <source>
        <strain evidence="2">RGRH0113</strain>
    </source>
</reference>
<feature type="compositionally biased region" description="Polar residues" evidence="1">
    <location>
        <begin position="1"/>
        <end position="17"/>
    </location>
</feature>
<name>A0A0H5PXP1_9ZZZZ</name>
<organism evidence="2">
    <name type="scientific">uncultured prokaryote</name>
    <dbReference type="NCBI Taxonomy" id="198431"/>
    <lineage>
        <taxon>unclassified sequences</taxon>
        <taxon>environmental samples</taxon>
    </lineage>
</organism>
<proteinExistence type="predicted"/>
<dbReference type="EMBL" id="LN852803">
    <property type="protein sequence ID" value="CRY93950.1"/>
    <property type="molecule type" value="Genomic_DNA"/>
</dbReference>
<sequence>MNENTQPIELSDSNLTKPENEPTKKDTIDFLKKMIAVREAIEKSNPNYYKKTEFIITDLITIISVLEAMDDSEFEDYKKFNTHTKKEHEEFMKFIKKIEKQKNNILPILQSKLPEWHTMPIQKLASELQHDLINTGAVDLIVAGKGKKNEITSYVMATYEQPDAITMTGKPYTEFDRQVQDAVSSLWEYGHKSHIITPDMVARAMNHKTQTEKISPQFKGAVTKSLEKMRRIHITLDASEEIRKRKITLDGERVDSFKVDDYLLALKGIEIGAGGKTVKGYLIQSEPLLLTYAKRTKQLATVDSRLLDIKEVDKKGNATTVSIKSNEARVAVKGYLLRRIAVMKNDRTNKKPKQSNIILFNSLFDETGIPQDSNARRIKDYAFQVLDYFKAMNYIKGYTARKNRKSFDAVIIDL</sequence>
<dbReference type="AlphaFoldDB" id="A0A0H5PXP1"/>